<evidence type="ECO:0000256" key="9">
    <source>
        <dbReference type="PROSITE-ProRule" id="PRU00703"/>
    </source>
</evidence>
<dbReference type="InterPro" id="IPR016169">
    <property type="entry name" value="FAD-bd_PCMH_sub2"/>
</dbReference>
<keyword evidence="15" id="KW-1185">Reference proteome</keyword>
<keyword evidence="6 10" id="KW-1133">Transmembrane helix</keyword>
<dbReference type="PANTHER" id="PTHR43099:SF6">
    <property type="entry name" value="UPF0053 PROTEIN RV1842C"/>
    <property type="match status" value="1"/>
</dbReference>
<accession>A0A2W2E8W5</accession>
<keyword evidence="5" id="KW-0677">Repeat</keyword>
<dbReference type="SMART" id="SM00116">
    <property type="entry name" value="CBS"/>
    <property type="match status" value="2"/>
</dbReference>
<dbReference type="Pfam" id="PF03471">
    <property type="entry name" value="CorC_HlyC"/>
    <property type="match status" value="1"/>
</dbReference>
<evidence type="ECO:0000256" key="11">
    <source>
        <dbReference type="SAM" id="Phobius"/>
    </source>
</evidence>
<evidence type="ECO:0000256" key="10">
    <source>
        <dbReference type="PROSITE-ProRule" id="PRU01193"/>
    </source>
</evidence>
<dbReference type="Pfam" id="PF00571">
    <property type="entry name" value="CBS"/>
    <property type="match status" value="2"/>
</dbReference>
<dbReference type="RefSeq" id="WP_111216969.1">
    <property type="nucleotide sequence ID" value="NZ_POTY01000185.1"/>
</dbReference>
<dbReference type="Gene3D" id="3.10.580.10">
    <property type="entry name" value="CBS-domain"/>
    <property type="match status" value="1"/>
</dbReference>
<dbReference type="InterPro" id="IPR002550">
    <property type="entry name" value="CNNM"/>
</dbReference>
<evidence type="ECO:0000256" key="7">
    <source>
        <dbReference type="ARBA" id="ARBA00023122"/>
    </source>
</evidence>
<dbReference type="InterPro" id="IPR051676">
    <property type="entry name" value="UPF0053_domain"/>
</dbReference>
<name>A0A2W2E8W5_9ACTN</name>
<comment type="similarity">
    <text evidence="2">Belongs to the UPF0053 family.</text>
</comment>
<dbReference type="CDD" id="cd04590">
    <property type="entry name" value="CBS_pair_CorC_HlyC_assoc"/>
    <property type="match status" value="1"/>
</dbReference>
<keyword evidence="8 10" id="KW-0472">Membrane</keyword>
<evidence type="ECO:0000313" key="15">
    <source>
        <dbReference type="Proteomes" id="UP000248924"/>
    </source>
</evidence>
<feature type="transmembrane region" description="Helical" evidence="11">
    <location>
        <begin position="89"/>
        <end position="118"/>
    </location>
</feature>
<proteinExistence type="inferred from homology"/>
<evidence type="ECO:0000256" key="5">
    <source>
        <dbReference type="ARBA" id="ARBA00022737"/>
    </source>
</evidence>
<dbReference type="InterPro" id="IPR044751">
    <property type="entry name" value="Ion_transp-like_CBS"/>
</dbReference>
<dbReference type="GO" id="GO:0050660">
    <property type="term" value="F:flavin adenine dinucleotide binding"/>
    <property type="evidence" value="ECO:0007669"/>
    <property type="project" value="InterPro"/>
</dbReference>
<comment type="caution">
    <text evidence="14">The sequence shown here is derived from an EMBL/GenBank/DDBJ whole genome shotgun (WGS) entry which is preliminary data.</text>
</comment>
<dbReference type="Gene3D" id="3.30.465.10">
    <property type="match status" value="1"/>
</dbReference>
<feature type="transmembrane region" description="Helical" evidence="11">
    <location>
        <begin position="56"/>
        <end position="77"/>
    </location>
</feature>
<sequence>MLILVGLLLIIVLTVATGYFVAQEFGYVAVDRGKLKQRAAEGDQASARALEVTGRLSFMLSGAQLGITVTALLVGYAAEPYLGAGLAELFGVAGVSTGVSLPLSVVLALVIATVVQMVVGELAPKNLAIARPEAVARALSRSTLIYLAIAGPVIKLFDRAAVRLLRRIGIEPIEELPSGATPEDLEQIIAESRLGGHLDAEMSTLLDRGLDFRELTAGEAMVPRVDVHTVRADEPISRVVELLDTGRSRFPVRGAEGVDDLVGVIGIADVLRVPPAERATTPVSAVAVPPLLVPESLPLPTVLDRLRSGHRQLACVVDEYGGFAGVITLEDIAEELVGPIRDEDDPPERAPARQDDGSWVVPARWRIDEVADSTGIALPEHPEYDTLSGLVMRELGRVPEVGDRLEITLPADGDHHEVLPRALVEVLAVDRHVADSVRLQVTGGRSEVTA</sequence>
<evidence type="ECO:0000256" key="3">
    <source>
        <dbReference type="ARBA" id="ARBA00022475"/>
    </source>
</evidence>
<evidence type="ECO:0000256" key="6">
    <source>
        <dbReference type="ARBA" id="ARBA00022989"/>
    </source>
</evidence>
<dbReference type="SMART" id="SM01091">
    <property type="entry name" value="CorC_HlyC"/>
    <property type="match status" value="1"/>
</dbReference>
<dbReference type="PANTHER" id="PTHR43099">
    <property type="entry name" value="UPF0053 PROTEIN YRKA"/>
    <property type="match status" value="1"/>
</dbReference>
<feature type="domain" description="CBS" evidence="12">
    <location>
        <begin position="221"/>
        <end position="279"/>
    </location>
</feature>
<evidence type="ECO:0000313" key="14">
    <source>
        <dbReference type="EMBL" id="PZG13169.1"/>
    </source>
</evidence>
<dbReference type="InterPro" id="IPR005170">
    <property type="entry name" value="Transptr-assoc_dom"/>
</dbReference>
<evidence type="ECO:0000259" key="12">
    <source>
        <dbReference type="PROSITE" id="PS51371"/>
    </source>
</evidence>
<protein>
    <submittedName>
        <fullName evidence="14">HlyC/CorC family transporter</fullName>
    </submittedName>
</protein>
<dbReference type="EMBL" id="POTY01000185">
    <property type="protein sequence ID" value="PZG13169.1"/>
    <property type="molecule type" value="Genomic_DNA"/>
</dbReference>
<dbReference type="SUPFAM" id="SSF56176">
    <property type="entry name" value="FAD-binding/transporter-associated domain-like"/>
    <property type="match status" value="1"/>
</dbReference>
<comment type="subcellular location">
    <subcellularLocation>
        <location evidence="1">Cell membrane</location>
        <topology evidence="1">Multi-pass membrane protein</topology>
    </subcellularLocation>
</comment>
<dbReference type="Proteomes" id="UP000248924">
    <property type="component" value="Unassembled WGS sequence"/>
</dbReference>
<dbReference type="SUPFAM" id="SSF54631">
    <property type="entry name" value="CBS-domain pair"/>
    <property type="match status" value="1"/>
</dbReference>
<reference evidence="14 15" key="1">
    <citation type="submission" date="2018-01" db="EMBL/GenBank/DDBJ databases">
        <title>Draft genome sequence of Jishengella sp. NA12.</title>
        <authorList>
            <person name="Sahin N."/>
            <person name="Ay H."/>
            <person name="Saygin H."/>
        </authorList>
    </citation>
    <scope>NUCLEOTIDE SEQUENCE [LARGE SCALE GENOMIC DNA]</scope>
    <source>
        <strain evidence="14 15">NA12</strain>
    </source>
</reference>
<evidence type="ECO:0000256" key="4">
    <source>
        <dbReference type="ARBA" id="ARBA00022692"/>
    </source>
</evidence>
<keyword evidence="7 9" id="KW-0129">CBS domain</keyword>
<dbReference type="PROSITE" id="PS51846">
    <property type="entry name" value="CNNM"/>
    <property type="match status" value="1"/>
</dbReference>
<evidence type="ECO:0000256" key="8">
    <source>
        <dbReference type="ARBA" id="ARBA00023136"/>
    </source>
</evidence>
<dbReference type="InterPro" id="IPR000644">
    <property type="entry name" value="CBS_dom"/>
</dbReference>
<keyword evidence="4 10" id="KW-0812">Transmembrane</keyword>
<evidence type="ECO:0000256" key="1">
    <source>
        <dbReference type="ARBA" id="ARBA00004651"/>
    </source>
</evidence>
<keyword evidence="3" id="KW-1003">Cell membrane</keyword>
<evidence type="ECO:0000259" key="13">
    <source>
        <dbReference type="PROSITE" id="PS51846"/>
    </source>
</evidence>
<dbReference type="InterPro" id="IPR046342">
    <property type="entry name" value="CBS_dom_sf"/>
</dbReference>
<organism evidence="14 15">
    <name type="scientific">Micromonospora craterilacus</name>
    <dbReference type="NCBI Taxonomy" id="1655439"/>
    <lineage>
        <taxon>Bacteria</taxon>
        <taxon>Bacillati</taxon>
        <taxon>Actinomycetota</taxon>
        <taxon>Actinomycetes</taxon>
        <taxon>Micromonosporales</taxon>
        <taxon>Micromonosporaceae</taxon>
        <taxon>Micromonospora</taxon>
    </lineage>
</organism>
<dbReference type="InterPro" id="IPR036318">
    <property type="entry name" value="FAD-bd_PCMH-like_sf"/>
</dbReference>
<dbReference type="Pfam" id="PF01595">
    <property type="entry name" value="CNNM"/>
    <property type="match status" value="1"/>
</dbReference>
<dbReference type="PROSITE" id="PS51371">
    <property type="entry name" value="CBS"/>
    <property type="match status" value="2"/>
</dbReference>
<evidence type="ECO:0000256" key="2">
    <source>
        <dbReference type="ARBA" id="ARBA00006337"/>
    </source>
</evidence>
<dbReference type="GO" id="GO:0005886">
    <property type="term" value="C:plasma membrane"/>
    <property type="evidence" value="ECO:0007669"/>
    <property type="project" value="UniProtKB-SubCell"/>
</dbReference>
<gene>
    <name evidence="14" type="ORF">C1I95_24215</name>
</gene>
<feature type="domain" description="CNNM transmembrane" evidence="13">
    <location>
        <begin position="1"/>
        <end position="202"/>
    </location>
</feature>
<dbReference type="AlphaFoldDB" id="A0A2W2E8W5"/>
<dbReference type="OrthoDB" id="110231at2"/>
<feature type="domain" description="CBS" evidence="12">
    <location>
        <begin position="280"/>
        <end position="343"/>
    </location>
</feature>